<reference evidence="1" key="1">
    <citation type="submission" date="2014-12" db="EMBL/GenBank/DDBJ databases">
        <title>Insight into the proteome of Arion vulgaris.</title>
        <authorList>
            <person name="Aradska J."/>
            <person name="Bulat T."/>
            <person name="Smidak R."/>
            <person name="Sarate P."/>
            <person name="Gangsoo J."/>
            <person name="Sialana F."/>
            <person name="Bilban M."/>
            <person name="Lubec G."/>
        </authorList>
    </citation>
    <scope>NUCLEOTIDE SEQUENCE</scope>
    <source>
        <tissue evidence="1">Skin</tissue>
    </source>
</reference>
<sequence length="54" mass="6265">MTEVKSQNAKHVPHPHNRCYRCMHVRSLVPLPLLKLACKCGFQFIVDTFNDNVK</sequence>
<evidence type="ECO:0000313" key="1">
    <source>
        <dbReference type="EMBL" id="CEK89848.1"/>
    </source>
</evidence>
<dbReference type="EMBL" id="HACG01042983">
    <property type="protein sequence ID" value="CEK89848.1"/>
    <property type="molecule type" value="Transcribed_RNA"/>
</dbReference>
<gene>
    <name evidence="1" type="primary">ORF173324</name>
</gene>
<organism evidence="1">
    <name type="scientific">Arion vulgaris</name>
    <dbReference type="NCBI Taxonomy" id="1028688"/>
    <lineage>
        <taxon>Eukaryota</taxon>
        <taxon>Metazoa</taxon>
        <taxon>Spiralia</taxon>
        <taxon>Lophotrochozoa</taxon>
        <taxon>Mollusca</taxon>
        <taxon>Gastropoda</taxon>
        <taxon>Heterobranchia</taxon>
        <taxon>Euthyneura</taxon>
        <taxon>Panpulmonata</taxon>
        <taxon>Eupulmonata</taxon>
        <taxon>Stylommatophora</taxon>
        <taxon>Helicina</taxon>
        <taxon>Arionoidea</taxon>
        <taxon>Arionidae</taxon>
        <taxon>Arion</taxon>
    </lineage>
</organism>
<proteinExistence type="predicted"/>
<protein>
    <submittedName>
        <fullName evidence="1">Uncharacterized protein</fullName>
    </submittedName>
</protein>
<name>A0A0B7B9Z0_9EUPU</name>
<accession>A0A0B7B9Z0</accession>
<dbReference type="AlphaFoldDB" id="A0A0B7B9Z0"/>